<gene>
    <name evidence="2" type="ORF">KIL84_004041</name>
</gene>
<dbReference type="Proteomes" id="UP000827986">
    <property type="component" value="Unassembled WGS sequence"/>
</dbReference>
<organism evidence="2 3">
    <name type="scientific">Mauremys mutica</name>
    <name type="common">yellowpond turtle</name>
    <dbReference type="NCBI Taxonomy" id="74926"/>
    <lineage>
        <taxon>Eukaryota</taxon>
        <taxon>Metazoa</taxon>
        <taxon>Chordata</taxon>
        <taxon>Craniata</taxon>
        <taxon>Vertebrata</taxon>
        <taxon>Euteleostomi</taxon>
        <taxon>Archelosauria</taxon>
        <taxon>Testudinata</taxon>
        <taxon>Testudines</taxon>
        <taxon>Cryptodira</taxon>
        <taxon>Durocryptodira</taxon>
        <taxon>Testudinoidea</taxon>
        <taxon>Geoemydidae</taxon>
        <taxon>Geoemydinae</taxon>
        <taxon>Mauremys</taxon>
    </lineage>
</organism>
<proteinExistence type="predicted"/>
<protein>
    <submittedName>
        <fullName evidence="2">Uncharacterized protein</fullName>
    </submittedName>
</protein>
<name>A0A9D4B705_9SAUR</name>
<comment type="caution">
    <text evidence="2">The sequence shown here is derived from an EMBL/GenBank/DDBJ whole genome shotgun (WGS) entry which is preliminary data.</text>
</comment>
<evidence type="ECO:0000313" key="2">
    <source>
        <dbReference type="EMBL" id="KAH1182549.1"/>
    </source>
</evidence>
<keyword evidence="3" id="KW-1185">Reference proteome</keyword>
<sequence>MAAVSSGVLKERTTGNSIKNTKAFVGAFEKYFRFPEGGSEKMQLAVERGTGKRGILEDTHQLRGKQMGGQCLGDKRKAARKLWARIIVHILKKAKEVMRRKKQKEMTPSGDSQAVVSEMGEAESGPRLLQGGGDSHTESDFEDSPEGSLDGSPSTPDELRGGPLEANSPIAWDVEDTPDGSIEKSP</sequence>
<evidence type="ECO:0000313" key="3">
    <source>
        <dbReference type="Proteomes" id="UP000827986"/>
    </source>
</evidence>
<accession>A0A9D4B705</accession>
<dbReference type="EMBL" id="JAHDVG010000466">
    <property type="protein sequence ID" value="KAH1182549.1"/>
    <property type="molecule type" value="Genomic_DNA"/>
</dbReference>
<reference evidence="2" key="1">
    <citation type="submission" date="2021-09" db="EMBL/GenBank/DDBJ databases">
        <title>The genome of Mauremys mutica provides insights into the evolution of semi-aquatic lifestyle.</title>
        <authorList>
            <person name="Gong S."/>
            <person name="Gao Y."/>
        </authorList>
    </citation>
    <scope>NUCLEOTIDE SEQUENCE</scope>
    <source>
        <strain evidence="2">MM-2020</strain>
        <tissue evidence="2">Muscle</tissue>
    </source>
</reference>
<feature type="region of interest" description="Disordered" evidence="1">
    <location>
        <begin position="97"/>
        <end position="186"/>
    </location>
</feature>
<dbReference type="AlphaFoldDB" id="A0A9D4B705"/>
<evidence type="ECO:0000256" key="1">
    <source>
        <dbReference type="SAM" id="MobiDB-lite"/>
    </source>
</evidence>